<accession>A0A4V4HF96</accession>
<evidence type="ECO:0000313" key="2">
    <source>
        <dbReference type="Proteomes" id="UP000297245"/>
    </source>
</evidence>
<dbReference type="EMBL" id="ML179232">
    <property type="protein sequence ID" value="THU94075.1"/>
    <property type="molecule type" value="Genomic_DNA"/>
</dbReference>
<protein>
    <submittedName>
        <fullName evidence="1">Uncharacterized protein</fullName>
    </submittedName>
</protein>
<dbReference type="AlphaFoldDB" id="A0A4V4HF96"/>
<organism evidence="1 2">
    <name type="scientific">Dendrothele bispora (strain CBS 962.96)</name>
    <dbReference type="NCBI Taxonomy" id="1314807"/>
    <lineage>
        <taxon>Eukaryota</taxon>
        <taxon>Fungi</taxon>
        <taxon>Dikarya</taxon>
        <taxon>Basidiomycota</taxon>
        <taxon>Agaricomycotina</taxon>
        <taxon>Agaricomycetes</taxon>
        <taxon>Agaricomycetidae</taxon>
        <taxon>Agaricales</taxon>
        <taxon>Agaricales incertae sedis</taxon>
        <taxon>Dendrothele</taxon>
    </lineage>
</organism>
<keyword evidence="2" id="KW-1185">Reference proteome</keyword>
<dbReference type="Proteomes" id="UP000297245">
    <property type="component" value="Unassembled WGS sequence"/>
</dbReference>
<sequence>MKPWFAAKWMKVFCDRVLDLERRWFEEIKKGKWTREVKGDWGRFRTPEVNGFYTVLACMRWWLVLEQKKDLDSDRASWNWKTVLSDIVWVIKTLAGKEPSEEPVSKKSLRFLRSVTQGIEVQIPRYRDRIT</sequence>
<gene>
    <name evidence="1" type="ORF">K435DRAFT_860897</name>
</gene>
<proteinExistence type="predicted"/>
<name>A0A4V4HF96_DENBC</name>
<dbReference type="OrthoDB" id="3250313at2759"/>
<evidence type="ECO:0000313" key="1">
    <source>
        <dbReference type="EMBL" id="THU94075.1"/>
    </source>
</evidence>
<reference evidence="1 2" key="1">
    <citation type="journal article" date="2019" name="Nat. Ecol. Evol.">
        <title>Megaphylogeny resolves global patterns of mushroom evolution.</title>
        <authorList>
            <person name="Varga T."/>
            <person name="Krizsan K."/>
            <person name="Foldi C."/>
            <person name="Dima B."/>
            <person name="Sanchez-Garcia M."/>
            <person name="Sanchez-Ramirez S."/>
            <person name="Szollosi G.J."/>
            <person name="Szarkandi J.G."/>
            <person name="Papp V."/>
            <person name="Albert L."/>
            <person name="Andreopoulos W."/>
            <person name="Angelini C."/>
            <person name="Antonin V."/>
            <person name="Barry K.W."/>
            <person name="Bougher N.L."/>
            <person name="Buchanan P."/>
            <person name="Buyck B."/>
            <person name="Bense V."/>
            <person name="Catcheside P."/>
            <person name="Chovatia M."/>
            <person name="Cooper J."/>
            <person name="Damon W."/>
            <person name="Desjardin D."/>
            <person name="Finy P."/>
            <person name="Geml J."/>
            <person name="Haridas S."/>
            <person name="Hughes K."/>
            <person name="Justo A."/>
            <person name="Karasinski D."/>
            <person name="Kautmanova I."/>
            <person name="Kiss B."/>
            <person name="Kocsube S."/>
            <person name="Kotiranta H."/>
            <person name="LaButti K.M."/>
            <person name="Lechner B.E."/>
            <person name="Liimatainen K."/>
            <person name="Lipzen A."/>
            <person name="Lukacs Z."/>
            <person name="Mihaltcheva S."/>
            <person name="Morgado L.N."/>
            <person name="Niskanen T."/>
            <person name="Noordeloos M.E."/>
            <person name="Ohm R.A."/>
            <person name="Ortiz-Santana B."/>
            <person name="Ovrebo C."/>
            <person name="Racz N."/>
            <person name="Riley R."/>
            <person name="Savchenko A."/>
            <person name="Shiryaev A."/>
            <person name="Soop K."/>
            <person name="Spirin V."/>
            <person name="Szebenyi C."/>
            <person name="Tomsovsky M."/>
            <person name="Tulloss R.E."/>
            <person name="Uehling J."/>
            <person name="Grigoriev I.V."/>
            <person name="Vagvolgyi C."/>
            <person name="Papp T."/>
            <person name="Martin F.M."/>
            <person name="Miettinen O."/>
            <person name="Hibbett D.S."/>
            <person name="Nagy L.G."/>
        </authorList>
    </citation>
    <scope>NUCLEOTIDE SEQUENCE [LARGE SCALE GENOMIC DNA]</scope>
    <source>
        <strain evidence="1 2">CBS 962.96</strain>
    </source>
</reference>